<evidence type="ECO:0000313" key="1">
    <source>
        <dbReference type="EMBL" id="GFP31978.1"/>
    </source>
</evidence>
<sequence>MSDLFGKTYSRDELRKKSGDVSQIGGTKLYQLQDGNEKGVRAIDFKTGSGFNFTVLPDRGMDISYAEYQEASLAYISPTGTLAPSFYESQSLGWLRGFYGGLLVTCGLTYLGAPSIDKGRELGLHGRVSYIPAKNVWVDGEWDGDTYVMWAQGRVKEAAVFGENICLTRKIWARLGESRLFIEDVVENLAFERTPHMILYHINTGFPLLDASAELITASQNVRPRDENARPGLEECFCFSDPIPGYAEQVFYHEMKTDQDGHVWVALVNRSFKNGQGLGIYVKYSKSELPNFVQWKMMGEGLYVVGLEPANCGVEGRAKERERGTLQFLEPGEKRYYDLEIGVLASREQIEGMEKRIRKIASWRRSLSL</sequence>
<accession>A0A6V8PIA7</accession>
<protein>
    <recommendedName>
        <fullName evidence="3">DUF4432 domain-containing protein</fullName>
    </recommendedName>
</protein>
<organism evidence="1 2">
    <name type="scientific">Candidatus Hakubella thermalkaliphila</name>
    <dbReference type="NCBI Taxonomy" id="2754717"/>
    <lineage>
        <taxon>Bacteria</taxon>
        <taxon>Bacillati</taxon>
        <taxon>Actinomycetota</taxon>
        <taxon>Actinomycetota incertae sedis</taxon>
        <taxon>Candidatus Hakubellales</taxon>
        <taxon>Candidatus Hakubellaceae</taxon>
        <taxon>Candidatus Hakubella</taxon>
    </lineage>
</organism>
<dbReference type="Pfam" id="PF14486">
    <property type="entry name" value="DUF4432"/>
    <property type="match status" value="1"/>
</dbReference>
<dbReference type="AlphaFoldDB" id="A0A6V8PIA7"/>
<proteinExistence type="predicted"/>
<dbReference type="InterPro" id="IPR014718">
    <property type="entry name" value="GH-type_carb-bd"/>
</dbReference>
<name>A0A6V8PIA7_9ACTN</name>
<reference evidence="1 2" key="1">
    <citation type="journal article" date="2020" name="Front. Microbiol.">
        <title>Single-cell genomics of novel Actinobacteria with the Wood-Ljungdahl pathway discovered in a serpentinizing system.</title>
        <authorList>
            <person name="Merino N."/>
            <person name="Kawai M."/>
            <person name="Boyd E.S."/>
            <person name="Colman D.R."/>
            <person name="McGlynn S.E."/>
            <person name="Nealson K.H."/>
            <person name="Kurokawa K."/>
            <person name="Hongoh Y."/>
        </authorList>
    </citation>
    <scope>NUCLEOTIDE SEQUENCE [LARGE SCALE GENOMIC DNA]</scope>
    <source>
        <strain evidence="1 2">S42</strain>
    </source>
</reference>
<dbReference type="CDD" id="cd09023">
    <property type="entry name" value="Aldose_epim_Ec_c4013"/>
    <property type="match status" value="1"/>
</dbReference>
<dbReference type="InterPro" id="IPR027839">
    <property type="entry name" value="DUF4432"/>
</dbReference>
<evidence type="ECO:0008006" key="3">
    <source>
        <dbReference type="Google" id="ProtNLM"/>
    </source>
</evidence>
<evidence type="ECO:0000313" key="2">
    <source>
        <dbReference type="Proteomes" id="UP000568877"/>
    </source>
</evidence>
<dbReference type="Gene3D" id="2.70.98.10">
    <property type="match status" value="1"/>
</dbReference>
<gene>
    <name evidence="1" type="ORF">HKBW3S42_00284</name>
</gene>
<dbReference type="EMBL" id="BLSA01000020">
    <property type="protein sequence ID" value="GFP31978.1"/>
    <property type="molecule type" value="Genomic_DNA"/>
</dbReference>
<comment type="caution">
    <text evidence="1">The sequence shown here is derived from an EMBL/GenBank/DDBJ whole genome shotgun (WGS) entry which is preliminary data.</text>
</comment>
<dbReference type="GO" id="GO:0030246">
    <property type="term" value="F:carbohydrate binding"/>
    <property type="evidence" value="ECO:0007669"/>
    <property type="project" value="InterPro"/>
</dbReference>
<dbReference type="Proteomes" id="UP000568877">
    <property type="component" value="Unassembled WGS sequence"/>
</dbReference>